<dbReference type="GO" id="GO:0004252">
    <property type="term" value="F:serine-type endopeptidase activity"/>
    <property type="evidence" value="ECO:0000318"/>
    <property type="project" value="GO_Central"/>
</dbReference>
<dbReference type="InterPro" id="IPR046450">
    <property type="entry name" value="PA_dom_sf"/>
</dbReference>
<dbReference type="Pfam" id="PF00082">
    <property type="entry name" value="Peptidase_S8"/>
    <property type="match status" value="1"/>
</dbReference>
<feature type="domain" description="Peptidase S8/S53" evidence="11">
    <location>
        <begin position="178"/>
        <end position="623"/>
    </location>
</feature>
<evidence type="ECO:0000256" key="6">
    <source>
        <dbReference type="ARBA" id="ARBA00022801"/>
    </source>
</evidence>
<feature type="active site" description="Charge relay system" evidence="8 9">
    <location>
        <position position="586"/>
    </location>
</feature>
<name>A9WDW5_CHLAA</name>
<keyword evidence="2" id="KW-0134">Cell wall</keyword>
<keyword evidence="3" id="KW-0964">Secreted</keyword>
<dbReference type="KEGG" id="cau:Caur_1909"/>
<dbReference type="STRING" id="324602.Caur_1909"/>
<dbReference type="InterPro" id="IPR034213">
    <property type="entry name" value="S8_Vpr-like"/>
</dbReference>
<dbReference type="PANTHER" id="PTHR43806:SF11">
    <property type="entry name" value="CEREVISIN-RELATED"/>
    <property type="match status" value="1"/>
</dbReference>
<dbReference type="InterPro" id="IPR036852">
    <property type="entry name" value="Peptidase_S8/S53_dom_sf"/>
</dbReference>
<feature type="active site" description="Charge relay system" evidence="8 9">
    <location>
        <position position="270"/>
    </location>
</feature>
<evidence type="ECO:0000256" key="9">
    <source>
        <dbReference type="PROSITE-ProRule" id="PRU01240"/>
    </source>
</evidence>
<dbReference type="Gene3D" id="3.50.30.30">
    <property type="match status" value="1"/>
</dbReference>
<dbReference type="PRINTS" id="PR00723">
    <property type="entry name" value="SUBTILISIN"/>
</dbReference>
<evidence type="ECO:0000313" key="13">
    <source>
        <dbReference type="EMBL" id="ABY35124.1"/>
    </source>
</evidence>
<dbReference type="Gene3D" id="3.40.50.200">
    <property type="entry name" value="Peptidase S8/S53 domain"/>
    <property type="match status" value="1"/>
</dbReference>
<keyword evidence="6 9" id="KW-0378">Hydrolase</keyword>
<evidence type="ECO:0000256" key="8">
    <source>
        <dbReference type="PIRSR" id="PIRSR615500-1"/>
    </source>
</evidence>
<evidence type="ECO:0000259" key="11">
    <source>
        <dbReference type="Pfam" id="PF00082"/>
    </source>
</evidence>
<keyword evidence="5" id="KW-0732">Signal</keyword>
<dbReference type="RefSeq" id="WP_012257778.1">
    <property type="nucleotide sequence ID" value="NC_010175.1"/>
</dbReference>
<dbReference type="InterPro" id="IPR023828">
    <property type="entry name" value="Peptidase_S8_Ser-AS"/>
</dbReference>
<proteinExistence type="inferred from homology"/>
<keyword evidence="14" id="KW-1185">Reference proteome</keyword>
<dbReference type="PANTHER" id="PTHR43806">
    <property type="entry name" value="PEPTIDASE S8"/>
    <property type="match status" value="1"/>
</dbReference>
<dbReference type="AlphaFoldDB" id="A9WDW5"/>
<comment type="similarity">
    <text evidence="1 9 10">Belongs to the peptidase S8 family.</text>
</comment>
<evidence type="ECO:0000256" key="7">
    <source>
        <dbReference type="ARBA" id="ARBA00022825"/>
    </source>
</evidence>
<feature type="domain" description="PA" evidence="12">
    <location>
        <begin position="422"/>
        <end position="511"/>
    </location>
</feature>
<dbReference type="EnsemblBacteria" id="ABY35124">
    <property type="protein sequence ID" value="ABY35124"/>
    <property type="gene ID" value="Caur_1909"/>
</dbReference>
<dbReference type="GO" id="GO:0006508">
    <property type="term" value="P:proteolysis"/>
    <property type="evidence" value="ECO:0007669"/>
    <property type="project" value="UniProtKB-KW"/>
</dbReference>
<dbReference type="FunCoup" id="A9WDW5">
    <property type="interactions" value="95"/>
</dbReference>
<feature type="active site" description="Charge relay system" evidence="8 9">
    <location>
        <position position="187"/>
    </location>
</feature>
<dbReference type="Proteomes" id="UP000002008">
    <property type="component" value="Chromosome"/>
</dbReference>
<dbReference type="SUPFAM" id="SSF52025">
    <property type="entry name" value="PA domain"/>
    <property type="match status" value="1"/>
</dbReference>
<dbReference type="SUPFAM" id="SSF52743">
    <property type="entry name" value="Subtilisin-like"/>
    <property type="match status" value="1"/>
</dbReference>
<dbReference type="InterPro" id="IPR003137">
    <property type="entry name" value="PA_domain"/>
</dbReference>
<dbReference type="Gene3D" id="2.60.40.10">
    <property type="entry name" value="Immunoglobulins"/>
    <property type="match status" value="1"/>
</dbReference>
<dbReference type="Pfam" id="PF02225">
    <property type="entry name" value="PA"/>
    <property type="match status" value="1"/>
</dbReference>
<dbReference type="InterPro" id="IPR015500">
    <property type="entry name" value="Peptidase_S8_subtilisin-rel"/>
</dbReference>
<dbReference type="PROSITE" id="PS00138">
    <property type="entry name" value="SUBTILASE_SER"/>
    <property type="match status" value="1"/>
</dbReference>
<dbReference type="InterPro" id="IPR013783">
    <property type="entry name" value="Ig-like_fold"/>
</dbReference>
<evidence type="ECO:0000256" key="2">
    <source>
        <dbReference type="ARBA" id="ARBA00022512"/>
    </source>
</evidence>
<evidence type="ECO:0000256" key="10">
    <source>
        <dbReference type="RuleBase" id="RU003355"/>
    </source>
</evidence>
<dbReference type="PATRIC" id="fig|324602.8.peg.2178"/>
<dbReference type="InterPro" id="IPR050131">
    <property type="entry name" value="Peptidase_S8_subtilisin-like"/>
</dbReference>
<dbReference type="PROSITE" id="PS00136">
    <property type="entry name" value="SUBTILASE_ASP"/>
    <property type="match status" value="1"/>
</dbReference>
<reference evidence="14" key="1">
    <citation type="journal article" date="2011" name="BMC Genomics">
        <title>Complete genome sequence of the filamentous anoxygenic phototrophic bacterium Chloroflexus aurantiacus.</title>
        <authorList>
            <person name="Tang K.H."/>
            <person name="Barry K."/>
            <person name="Chertkov O."/>
            <person name="Dalin E."/>
            <person name="Han C.S."/>
            <person name="Hauser L.J."/>
            <person name="Honchak B.M."/>
            <person name="Karbach L.E."/>
            <person name="Land M.L."/>
            <person name="Lapidus A."/>
            <person name="Larimer F.W."/>
            <person name="Mikhailova N."/>
            <person name="Pitluck S."/>
            <person name="Pierson B.K."/>
            <person name="Blankenship R.E."/>
        </authorList>
    </citation>
    <scope>NUCLEOTIDE SEQUENCE [LARGE SCALE GENOMIC DNA]</scope>
    <source>
        <strain evidence="14">ATCC 29366 / DSM 635 / J-10-fl</strain>
    </source>
</reference>
<dbReference type="InterPro" id="IPR023827">
    <property type="entry name" value="Peptidase_S8_Asp-AS"/>
</dbReference>
<keyword evidence="7 9" id="KW-0720">Serine protease</keyword>
<gene>
    <name evidence="13" type="ordered locus">Caur_1909</name>
</gene>
<evidence type="ECO:0000313" key="14">
    <source>
        <dbReference type="Proteomes" id="UP000002008"/>
    </source>
</evidence>
<organism evidence="13 14">
    <name type="scientific">Chloroflexus aurantiacus (strain ATCC 29366 / DSM 635 / J-10-fl)</name>
    <dbReference type="NCBI Taxonomy" id="324602"/>
    <lineage>
        <taxon>Bacteria</taxon>
        <taxon>Bacillati</taxon>
        <taxon>Chloroflexota</taxon>
        <taxon>Chloroflexia</taxon>
        <taxon>Chloroflexales</taxon>
        <taxon>Chloroflexineae</taxon>
        <taxon>Chloroflexaceae</taxon>
        <taxon>Chloroflexus</taxon>
    </lineage>
</organism>
<dbReference type="eggNOG" id="COG1404">
    <property type="taxonomic scope" value="Bacteria"/>
</dbReference>
<sequence>MSLSTKRHLLAVIISIGLTIALIAPSAAQPPRPLPNLESLRLEEPVTLTSAPTALSPSLIGVSGRQQVVIRLSENPTARVPEGAAQAAQLQRITQQQDRVLSRLRAIDPTLVEVARLRVALNAVIAEVDGTALPALARDAEVVRINPVVNYERATQPPMETVPYIGATPDVQAAGFRGKDVRVAVLDSGIDYTHAAFGGPGTLEAYQAAYGTSPSDSRNKTLDGLFPTDRVKGGYDFVGEVWPNGPLAPDPDPIDCGAPGLSSGTCAGGHGTHVADIIGGEQGVAPEVDLFAVKVCSAVSSSCSGVAILQGLDWSADPNGDGVTDDRMHIVNMSLGASYGQNYDDDSAIAVDNLQPLGILVVASAGNSADRPYITGTPAGARTALSVAQTAVPSDASYPITVLSTTVYGIAQPWAPIPNTPVNGTLVYGASLGNALGCTAYPAGSLTGQILLVDRGVCAISIKGSNGAAAGAVAVIVANNAAGAVPPTFSFGGGTPTVPVLSITQAAGNALKARVGNATTIGFDTPATNAGSVVGTSSRGPTLGQMTYGDQIMYGQIIKPEIGAPGASLSAVAGSGTGVEPFGGTSGAAPMVAGAAALLYNAVDWSFAPWELKARLINTAETNIFNGPPVFVGPALAPITRIGGGEVRINRAIAAQASAWELSNGTATISFGLVEATRNPTTLRRTIVIRNYGNSPLTYTITPTFRFANDAATGAITPSTSVTTITVPPRSRRTFTLTLRIDPTKLPAWVLNSGSNGGNGAALTAVEFDGYLVLDAPGTTNDLTMPWHVLPRASGNVRAPASVRATTSTPATARLTNNGANPVSVDPFTLIGENPFVSASPGAGMQMPPMDLKYVGVRAFDGTGFCPANSPVIQFAVTTHQQITHSNYPVEIDLLFDTNRDGTPDYVGFTAELSLPSGAFAADGRNAFFVGPLSGPYSAFFFTGHATNSANTVLTMCGSQIGVAGLGQQINVDAYTYDNYFTGFELSKIEGMSTVLGAPRFDIDVGSGVVPANGSLNTTIYRFNAPADVTDSGILLQYSFAPGGREASAIIVR</sequence>
<evidence type="ECO:0000259" key="12">
    <source>
        <dbReference type="Pfam" id="PF02225"/>
    </source>
</evidence>
<dbReference type="PROSITE" id="PS51892">
    <property type="entry name" value="SUBTILASE"/>
    <property type="match status" value="1"/>
</dbReference>
<evidence type="ECO:0000256" key="5">
    <source>
        <dbReference type="ARBA" id="ARBA00022729"/>
    </source>
</evidence>
<keyword evidence="4 9" id="KW-0645">Protease</keyword>
<evidence type="ECO:0000256" key="1">
    <source>
        <dbReference type="ARBA" id="ARBA00011073"/>
    </source>
</evidence>
<dbReference type="InParanoid" id="A9WDW5"/>
<evidence type="ECO:0000256" key="4">
    <source>
        <dbReference type="ARBA" id="ARBA00022670"/>
    </source>
</evidence>
<dbReference type="InterPro" id="IPR000209">
    <property type="entry name" value="Peptidase_S8/S53_dom"/>
</dbReference>
<dbReference type="HOGENOM" id="CLU_005356_0_0_0"/>
<protein>
    <submittedName>
        <fullName evidence="13">Peptidase S8 and S53 subtilisin kexin sedolisin</fullName>
    </submittedName>
</protein>
<accession>A9WDW5</accession>
<evidence type="ECO:0000256" key="3">
    <source>
        <dbReference type="ARBA" id="ARBA00022525"/>
    </source>
</evidence>
<dbReference type="EMBL" id="CP000909">
    <property type="protein sequence ID" value="ABY35124.1"/>
    <property type="molecule type" value="Genomic_DNA"/>
</dbReference>
<dbReference type="CDD" id="cd07474">
    <property type="entry name" value="Peptidases_S8_subtilisin_Vpr-like"/>
    <property type="match status" value="1"/>
</dbReference>